<evidence type="ECO:0000313" key="3">
    <source>
        <dbReference type="EMBL" id="MBB4620369.1"/>
    </source>
</evidence>
<dbReference type="InterPro" id="IPR011250">
    <property type="entry name" value="OMP/PagP_B-barrel"/>
</dbReference>
<reference evidence="3 4" key="1">
    <citation type="submission" date="2020-08" db="EMBL/GenBank/DDBJ databases">
        <title>Genomic Encyclopedia of Type Strains, Phase IV (KMG-IV): sequencing the most valuable type-strain genomes for metagenomic binning, comparative biology and taxonomic classification.</title>
        <authorList>
            <person name="Goeker M."/>
        </authorList>
    </citation>
    <scope>NUCLEOTIDE SEQUENCE [LARGE SCALE GENOMIC DNA]</scope>
    <source>
        <strain evidence="3 4">DSM 102983</strain>
    </source>
</reference>
<evidence type="ECO:0000313" key="4">
    <source>
        <dbReference type="Proteomes" id="UP000533637"/>
    </source>
</evidence>
<dbReference type="Pfam" id="PF13568">
    <property type="entry name" value="OMP_b-brl_2"/>
    <property type="match status" value="1"/>
</dbReference>
<keyword evidence="4" id="KW-1185">Reference proteome</keyword>
<dbReference type="Gene3D" id="2.40.160.20">
    <property type="match status" value="1"/>
</dbReference>
<dbReference type="Proteomes" id="UP000533637">
    <property type="component" value="Unassembled WGS sequence"/>
</dbReference>
<keyword evidence="1" id="KW-0472">Membrane</keyword>
<dbReference type="EMBL" id="JACHOC010000001">
    <property type="protein sequence ID" value="MBB4620369.1"/>
    <property type="molecule type" value="Genomic_DNA"/>
</dbReference>
<gene>
    <name evidence="3" type="ORF">GGQ57_000243</name>
</gene>
<dbReference type="SUPFAM" id="SSF56925">
    <property type="entry name" value="OMPA-like"/>
    <property type="match status" value="1"/>
</dbReference>
<keyword evidence="1" id="KW-1133">Transmembrane helix</keyword>
<sequence length="415" mass="46964">MKMRSDTDHREQLDDFSEFMKRKLENHRLPVDDLCWEGIEPRMRPRGQKWLWWAGSSVAAAVIALLFLFAPFRTEEIPDGSQELPVAVTDDNRENVYEESPEDVREETTSFVGQPVPKEKLIAAVVSDESSTVLIAEKEIPEIADSVEIQDETVQLADEGKKVSSPDLYSYESKKQTYSSAGKNRKAEGKWSVNAGFGTGGHVSLGLGYDYAVEAPNDHFNPSYPGTIPPPVKPPFFGNSTVLSSDEYTSVDAALPLSFGLTVRRDFNRYIGLETGLVYTYLASNLDKWDNIHYKSRLELHYLGIPVNLVVSLWQNSRWKIYLSGGFMVEKGLRAKQTETRYWQTDVKTLVDKGGINGLQWSLNASAGVSYRFYKDWNIYFEPRISHYFDNNQPVSIRTEHSVLVGLGAGIRFDF</sequence>
<proteinExistence type="predicted"/>
<protein>
    <recommendedName>
        <fullName evidence="2">Outer membrane protein beta-barrel domain-containing protein</fullName>
    </recommendedName>
</protein>
<dbReference type="InterPro" id="IPR025665">
    <property type="entry name" value="Beta-barrel_OMP_2"/>
</dbReference>
<evidence type="ECO:0000256" key="1">
    <source>
        <dbReference type="SAM" id="Phobius"/>
    </source>
</evidence>
<name>A0ABR6KHU5_9BACT</name>
<dbReference type="RefSeq" id="WP_229801022.1">
    <property type="nucleotide sequence ID" value="NZ_BMPB01000006.1"/>
</dbReference>
<feature type="transmembrane region" description="Helical" evidence="1">
    <location>
        <begin position="50"/>
        <end position="72"/>
    </location>
</feature>
<organism evidence="3 4">
    <name type="scientific">Parabacteroides faecis</name>
    <dbReference type="NCBI Taxonomy" id="1217282"/>
    <lineage>
        <taxon>Bacteria</taxon>
        <taxon>Pseudomonadati</taxon>
        <taxon>Bacteroidota</taxon>
        <taxon>Bacteroidia</taxon>
        <taxon>Bacteroidales</taxon>
        <taxon>Tannerellaceae</taxon>
        <taxon>Parabacteroides</taxon>
    </lineage>
</organism>
<accession>A0ABR6KHU5</accession>
<evidence type="ECO:0000259" key="2">
    <source>
        <dbReference type="Pfam" id="PF13568"/>
    </source>
</evidence>
<feature type="domain" description="Outer membrane protein beta-barrel" evidence="2">
    <location>
        <begin position="250"/>
        <end position="380"/>
    </location>
</feature>
<comment type="caution">
    <text evidence="3">The sequence shown here is derived from an EMBL/GenBank/DDBJ whole genome shotgun (WGS) entry which is preliminary data.</text>
</comment>
<keyword evidence="1" id="KW-0812">Transmembrane</keyword>